<protein>
    <submittedName>
        <fullName evidence="2">Uncharacterized protein</fullName>
    </submittedName>
</protein>
<feature type="chain" id="PRO_5026831881" evidence="1">
    <location>
        <begin position="19"/>
        <end position="123"/>
    </location>
</feature>
<name>A0A6N2LQ92_SALVM</name>
<evidence type="ECO:0000313" key="2">
    <source>
        <dbReference type="EMBL" id="VFU43540.1"/>
    </source>
</evidence>
<organism evidence="2">
    <name type="scientific">Salix viminalis</name>
    <name type="common">Common osier</name>
    <name type="synonym">Basket willow</name>
    <dbReference type="NCBI Taxonomy" id="40686"/>
    <lineage>
        <taxon>Eukaryota</taxon>
        <taxon>Viridiplantae</taxon>
        <taxon>Streptophyta</taxon>
        <taxon>Embryophyta</taxon>
        <taxon>Tracheophyta</taxon>
        <taxon>Spermatophyta</taxon>
        <taxon>Magnoliopsida</taxon>
        <taxon>eudicotyledons</taxon>
        <taxon>Gunneridae</taxon>
        <taxon>Pentapetalae</taxon>
        <taxon>rosids</taxon>
        <taxon>fabids</taxon>
        <taxon>Malpighiales</taxon>
        <taxon>Salicaceae</taxon>
        <taxon>Saliceae</taxon>
        <taxon>Salix</taxon>
    </lineage>
</organism>
<accession>A0A6N2LQ92</accession>
<dbReference type="EMBL" id="CAADRP010001596">
    <property type="protein sequence ID" value="VFU43540.1"/>
    <property type="molecule type" value="Genomic_DNA"/>
</dbReference>
<sequence>MVVVLILWLGIEGREVEAAKMKGIGHFLQCSQGLEEEWRRMGMRMGWSGEEMGLLGCRDWGWEVGKRALQRSFRMIWVMQTPSQGTFHVPLAAMHSMMIWKLLKLSLVSCMVIWHPLMLYAPI</sequence>
<dbReference type="AlphaFoldDB" id="A0A6N2LQ92"/>
<feature type="signal peptide" evidence="1">
    <location>
        <begin position="1"/>
        <end position="18"/>
    </location>
</feature>
<evidence type="ECO:0000256" key="1">
    <source>
        <dbReference type="SAM" id="SignalP"/>
    </source>
</evidence>
<proteinExistence type="predicted"/>
<gene>
    <name evidence="2" type="ORF">SVIM_LOCUS265441</name>
</gene>
<keyword evidence="1" id="KW-0732">Signal</keyword>
<reference evidence="2" key="1">
    <citation type="submission" date="2019-03" db="EMBL/GenBank/DDBJ databases">
        <authorList>
            <person name="Mank J."/>
            <person name="Almeida P."/>
        </authorList>
    </citation>
    <scope>NUCLEOTIDE SEQUENCE</scope>
    <source>
        <strain evidence="2">78183</strain>
    </source>
</reference>